<dbReference type="EMBL" id="BAAAUH010000046">
    <property type="protein sequence ID" value="GAA3193487.1"/>
    <property type="molecule type" value="Genomic_DNA"/>
</dbReference>
<keyword evidence="3" id="KW-1185">Reference proteome</keyword>
<accession>A0ABP6PXC2</accession>
<evidence type="ECO:0000313" key="3">
    <source>
        <dbReference type="Proteomes" id="UP001501866"/>
    </source>
</evidence>
<gene>
    <name evidence="2" type="ORF">GCM10010451_49390</name>
</gene>
<dbReference type="Proteomes" id="UP001501866">
    <property type="component" value="Unassembled WGS sequence"/>
</dbReference>
<sequence length="88" mass="8918">MLNPPPSPAPIPSAVDPHTVERAWFRGVKVERATVRTTLTPLGRVCSALPGSAVDGMGAPHARPNVPAVGDGAPSIPVPADPPPEASS</sequence>
<protein>
    <submittedName>
        <fullName evidence="2">Uncharacterized protein</fullName>
    </submittedName>
</protein>
<comment type="caution">
    <text evidence="2">The sequence shown here is derived from an EMBL/GenBank/DDBJ whole genome shotgun (WGS) entry which is preliminary data.</text>
</comment>
<feature type="region of interest" description="Disordered" evidence="1">
    <location>
        <begin position="54"/>
        <end position="88"/>
    </location>
</feature>
<evidence type="ECO:0000313" key="2">
    <source>
        <dbReference type="EMBL" id="GAA3193487.1"/>
    </source>
</evidence>
<organism evidence="2 3">
    <name type="scientific">Streptomyces virens</name>
    <dbReference type="NCBI Taxonomy" id="285572"/>
    <lineage>
        <taxon>Bacteria</taxon>
        <taxon>Bacillati</taxon>
        <taxon>Actinomycetota</taxon>
        <taxon>Actinomycetes</taxon>
        <taxon>Kitasatosporales</taxon>
        <taxon>Streptomycetaceae</taxon>
        <taxon>Streptomyces</taxon>
    </lineage>
</organism>
<feature type="compositionally biased region" description="Pro residues" evidence="1">
    <location>
        <begin position="76"/>
        <end position="88"/>
    </location>
</feature>
<proteinExistence type="predicted"/>
<name>A0ABP6PXC2_9ACTN</name>
<reference evidence="3" key="1">
    <citation type="journal article" date="2019" name="Int. J. Syst. Evol. Microbiol.">
        <title>The Global Catalogue of Microorganisms (GCM) 10K type strain sequencing project: providing services to taxonomists for standard genome sequencing and annotation.</title>
        <authorList>
            <consortium name="The Broad Institute Genomics Platform"/>
            <consortium name="The Broad Institute Genome Sequencing Center for Infectious Disease"/>
            <person name="Wu L."/>
            <person name="Ma J."/>
        </authorList>
    </citation>
    <scope>NUCLEOTIDE SEQUENCE [LARGE SCALE GENOMIC DNA]</scope>
    <source>
        <strain evidence="3">JCM 9095</strain>
    </source>
</reference>
<evidence type="ECO:0000256" key="1">
    <source>
        <dbReference type="SAM" id="MobiDB-lite"/>
    </source>
</evidence>